<dbReference type="EMBL" id="JALBCA010000009">
    <property type="protein sequence ID" value="KAI2391929.1"/>
    <property type="molecule type" value="Genomic_DNA"/>
</dbReference>
<evidence type="ECO:0000313" key="1">
    <source>
        <dbReference type="EMBL" id="KAI2391929.1"/>
    </source>
</evidence>
<comment type="caution">
    <text evidence="1">The sequence shown here is derived from an EMBL/GenBank/DDBJ whole genome shotgun (WGS) entry which is preliminary data.</text>
</comment>
<protein>
    <submittedName>
        <fullName evidence="1">Uncharacterized protein</fullName>
    </submittedName>
</protein>
<proteinExistence type="predicted"/>
<name>A0ACB8V6Q9_9EURO</name>
<organism evidence="1">
    <name type="scientific">Ophidiomyces ophidiicola</name>
    <dbReference type="NCBI Taxonomy" id="1387563"/>
    <lineage>
        <taxon>Eukaryota</taxon>
        <taxon>Fungi</taxon>
        <taxon>Dikarya</taxon>
        <taxon>Ascomycota</taxon>
        <taxon>Pezizomycotina</taxon>
        <taxon>Eurotiomycetes</taxon>
        <taxon>Eurotiomycetidae</taxon>
        <taxon>Onygenales</taxon>
        <taxon>Onygenaceae</taxon>
        <taxon>Ophidiomyces</taxon>
    </lineage>
</organism>
<reference evidence="1" key="1">
    <citation type="journal article" date="2022" name="bioRxiv">
        <title>Population genetic analysis of Ophidiomyces ophidiicola, the causative agent of snake fungal disease, indicates recent introductions to the USA.</title>
        <authorList>
            <person name="Ladner J.T."/>
            <person name="Palmer J.M."/>
            <person name="Ettinger C.L."/>
            <person name="Stajich J.E."/>
            <person name="Farrell T.M."/>
            <person name="Glorioso B.M."/>
            <person name="Lawson B."/>
            <person name="Price S.J."/>
            <person name="Stengle A.G."/>
            <person name="Grear D.A."/>
            <person name="Lorch J.M."/>
        </authorList>
    </citation>
    <scope>NUCLEOTIDE SEQUENCE</scope>
    <source>
        <strain evidence="1">NWHC 24266-5</strain>
    </source>
</reference>
<sequence>MQFIKVATLLAVTVVGVSARYERPAPRIQQVTCSSGDAYCCAPSESKGTTCTKLSGSSVSCNSLIVCCNNMNGVQSCSATMSQPVQYINV</sequence>
<gene>
    <name evidence="1" type="ORF">LOY88_000914</name>
</gene>
<accession>A0ACB8V6Q9</accession>